<feature type="domain" description="IDEAL" evidence="1">
    <location>
        <begin position="68"/>
        <end position="100"/>
    </location>
</feature>
<evidence type="ECO:0000313" key="3">
    <source>
        <dbReference type="Proteomes" id="UP001139150"/>
    </source>
</evidence>
<dbReference type="InterPro" id="IPR014957">
    <property type="entry name" value="IDEAL_dom"/>
</dbReference>
<protein>
    <submittedName>
        <fullName evidence="2">IDEAL domain-containing protein</fullName>
    </submittedName>
</protein>
<dbReference type="EMBL" id="JAKRYL010000038">
    <property type="protein sequence ID" value="MCL7749731.1"/>
    <property type="molecule type" value="Genomic_DNA"/>
</dbReference>
<keyword evidence="3" id="KW-1185">Reference proteome</keyword>
<proteinExistence type="predicted"/>
<dbReference type="Pfam" id="PF08858">
    <property type="entry name" value="IDEAL"/>
    <property type="match status" value="1"/>
</dbReference>
<dbReference type="Gene3D" id="4.10.810.10">
    <property type="entry name" value="Virus Scaffolding Protein, Chain A"/>
    <property type="match status" value="1"/>
</dbReference>
<dbReference type="InterPro" id="IPR027393">
    <property type="entry name" value="Virus_scaffolding_prot_C"/>
</dbReference>
<gene>
    <name evidence="2" type="ORF">MF646_21690</name>
</gene>
<dbReference type="RefSeq" id="WP_250098588.1">
    <property type="nucleotide sequence ID" value="NZ_JAKRYL010000038.1"/>
</dbReference>
<dbReference type="Proteomes" id="UP001139150">
    <property type="component" value="Unassembled WGS sequence"/>
</dbReference>
<name>A0A9X2CWV3_9BACI</name>
<dbReference type="AlphaFoldDB" id="A0A9X2CWV3"/>
<evidence type="ECO:0000259" key="1">
    <source>
        <dbReference type="SMART" id="SM00914"/>
    </source>
</evidence>
<comment type="caution">
    <text evidence="2">The sequence shown here is derived from an EMBL/GenBank/DDBJ whole genome shotgun (WGS) entry which is preliminary data.</text>
</comment>
<sequence length="116" mass="13779">MEAYNNKELKQGDWIKGKTRNDEWVHGYIESVEPYHPLVRLKVLFSDNTEFIGRTIRIEKKDIEKQAPLTNFSEAELLNFIDLALSTRDQQWFMELTSKLKMKQNKWSLTKKESSL</sequence>
<evidence type="ECO:0000313" key="2">
    <source>
        <dbReference type="EMBL" id="MCL7749731.1"/>
    </source>
</evidence>
<dbReference type="SMART" id="SM00914">
    <property type="entry name" value="IDEAL"/>
    <property type="match status" value="1"/>
</dbReference>
<reference evidence="2" key="1">
    <citation type="submission" date="2022-02" db="EMBL/GenBank/DDBJ databases">
        <title>Halalkalibacter sp. nov. isolated from Lonar Lake, India.</title>
        <authorList>
            <person name="Joshi A."/>
            <person name="Thite S."/>
            <person name="Lodha T."/>
        </authorList>
    </citation>
    <scope>NUCLEOTIDE SEQUENCE</scope>
    <source>
        <strain evidence="2">MEB205</strain>
    </source>
</reference>
<organism evidence="2 3">
    <name type="scientific">Halalkalibacter alkaliphilus</name>
    <dbReference type="NCBI Taxonomy" id="2917993"/>
    <lineage>
        <taxon>Bacteria</taxon>
        <taxon>Bacillati</taxon>
        <taxon>Bacillota</taxon>
        <taxon>Bacilli</taxon>
        <taxon>Bacillales</taxon>
        <taxon>Bacillaceae</taxon>
        <taxon>Halalkalibacter</taxon>
    </lineage>
</organism>
<accession>A0A9X2CWV3</accession>